<feature type="transmembrane region" description="Helical" evidence="1">
    <location>
        <begin position="236"/>
        <end position="258"/>
    </location>
</feature>
<feature type="transmembrane region" description="Helical" evidence="1">
    <location>
        <begin position="264"/>
        <end position="282"/>
    </location>
</feature>
<keyword evidence="1" id="KW-0472">Membrane</keyword>
<dbReference type="Proteomes" id="UP000291124">
    <property type="component" value="Chromosome"/>
</dbReference>
<name>A0A4V1AGE9_9FLAO</name>
<gene>
    <name evidence="2" type="ORF">E1750_02965</name>
</gene>
<dbReference type="KEGG" id="fnk:E1750_02965"/>
<accession>A0A4V1AGE9</accession>
<keyword evidence="1" id="KW-0812">Transmembrane</keyword>
<keyword evidence="3" id="KW-1185">Reference proteome</keyword>
<dbReference type="OrthoDB" id="614471at2"/>
<protein>
    <submittedName>
        <fullName evidence="2">Uncharacterized protein</fullName>
    </submittedName>
</protein>
<sequence>MIDKITNIIHEEPFIGKDGLSYIKITKEILTPRKTYLKGTITGKYRGSKLPDENDKSELFDFEIYEAEVLCNSLDDFRKNQAFIFPNDFKNLSNETKIKGTVFPKDKLPKTLPVLIKANEKSFGVNVLEPQLFEFDIIHKLHQTNGDEVFGTFDAFITGYVLDYEREEIEEVVGPIVKAPVINVPIKPIKPTSCKCSTIETGKTETKGDYIRKEFKCKNHNDNVWGDWKYNKEEPFGCMGCFSQIFAIIAVLIGLFFLIQLFPFLLIFVGFYLVLFLIGFLAPYFKWIFRILGILFLIVFLGSLVKTCSGSSQHYSPTPLIVDTPREVNPVIEPIVDTTTTNAIDTLQKPKLDSIITRFRRWKDYSGKNYEGKYQIRVSDFNKARYYKNNLNLNQRSINSYDKVVFSLKEFDKNRFNSVYNLFDSIGKANQLSKIKFAEMIVTFVQDIPYVIVLNDGCDASLYNDKFTRNYILNRQGECDGNQRFGINTPVEFLTNLKGDCDTRTLLLYTIFSHYDYDVALMSSEFYGHSIIGINLPINGIAYIYNNQKYVLWETTAPNCEPGIIPNEISNLNNWRISLKSK</sequence>
<proteinExistence type="predicted"/>
<dbReference type="EMBL" id="CP037933">
    <property type="protein sequence ID" value="QBN17802.1"/>
    <property type="molecule type" value="Genomic_DNA"/>
</dbReference>
<keyword evidence="1" id="KW-1133">Transmembrane helix</keyword>
<dbReference type="RefSeq" id="WP_133275333.1">
    <property type="nucleotide sequence ID" value="NZ_CP037933.1"/>
</dbReference>
<evidence type="ECO:0000256" key="1">
    <source>
        <dbReference type="SAM" id="Phobius"/>
    </source>
</evidence>
<evidence type="ECO:0000313" key="2">
    <source>
        <dbReference type="EMBL" id="QBN17802.1"/>
    </source>
</evidence>
<dbReference type="AlphaFoldDB" id="A0A4V1AGE9"/>
<reference evidence="3" key="1">
    <citation type="submission" date="2019-03" db="EMBL/GenBank/DDBJ databases">
        <title>Flavobacterium sp.</title>
        <authorList>
            <person name="Kim H."/>
        </authorList>
    </citation>
    <scope>NUCLEOTIDE SEQUENCE [LARGE SCALE GENOMIC DNA]</scope>
    <source>
        <strain evidence="3">GS13</strain>
    </source>
</reference>
<organism evidence="2 3">
    <name type="scientific">Flavobacterium nackdongense</name>
    <dbReference type="NCBI Taxonomy" id="2547394"/>
    <lineage>
        <taxon>Bacteria</taxon>
        <taxon>Pseudomonadati</taxon>
        <taxon>Bacteroidota</taxon>
        <taxon>Flavobacteriia</taxon>
        <taxon>Flavobacteriales</taxon>
        <taxon>Flavobacteriaceae</taxon>
        <taxon>Flavobacterium</taxon>
    </lineage>
</organism>
<feature type="transmembrane region" description="Helical" evidence="1">
    <location>
        <begin position="287"/>
        <end position="305"/>
    </location>
</feature>
<evidence type="ECO:0000313" key="3">
    <source>
        <dbReference type="Proteomes" id="UP000291124"/>
    </source>
</evidence>